<reference evidence="3" key="1">
    <citation type="journal article" date="2013" name="Genome Announc.">
        <title>Draft genome sequence of the basidiomycetous yeast-like fungus Pseudozyma hubeiensis SY62, which produces an abundant amount of the biosurfactant mannosylerythritol lipids.</title>
        <authorList>
            <person name="Konishi M."/>
            <person name="Hatada Y."/>
            <person name="Horiuchi J."/>
        </authorList>
    </citation>
    <scope>NUCLEOTIDE SEQUENCE [LARGE SCALE GENOMIC DNA]</scope>
    <source>
        <strain evidence="3">SY62</strain>
    </source>
</reference>
<evidence type="ECO:0000313" key="3">
    <source>
        <dbReference type="Proteomes" id="UP000014071"/>
    </source>
</evidence>
<feature type="region of interest" description="Disordered" evidence="1">
    <location>
        <begin position="80"/>
        <end position="99"/>
    </location>
</feature>
<evidence type="ECO:0000256" key="1">
    <source>
        <dbReference type="SAM" id="MobiDB-lite"/>
    </source>
</evidence>
<dbReference type="GeneID" id="24106481"/>
<dbReference type="AlphaFoldDB" id="R9P673"/>
<sequence length="147" mass="16393">MNRVEDKERAAASLARDSRYSATVAYNGSRLRSLCLGASLSIRWNEVETQQRPLSVGVRDDDRVFRAFFVLSVLYRSRDDELRGKGSNESPKASASEEAAEVRMNGFARKVYSGSLVSTTDRHVRFADVGADRSQTERVKIVEDAEG</sequence>
<feature type="compositionally biased region" description="Low complexity" evidence="1">
    <location>
        <begin position="87"/>
        <end position="97"/>
    </location>
</feature>
<dbReference type="HOGENOM" id="CLU_1768921_0_0_1"/>
<accession>R9P673</accession>
<proteinExistence type="predicted"/>
<protein>
    <submittedName>
        <fullName evidence="2">Beta-glucan synthesis-associated protein</fullName>
    </submittedName>
</protein>
<dbReference type="EMBL" id="DF238777">
    <property type="protein sequence ID" value="GAC93615.1"/>
    <property type="molecule type" value="Genomic_DNA"/>
</dbReference>
<keyword evidence="3" id="KW-1185">Reference proteome</keyword>
<dbReference type="Proteomes" id="UP000014071">
    <property type="component" value="Unassembled WGS sequence"/>
</dbReference>
<name>R9P673_PSEHS</name>
<evidence type="ECO:0000313" key="2">
    <source>
        <dbReference type="EMBL" id="GAC93615.1"/>
    </source>
</evidence>
<dbReference type="RefSeq" id="XP_012187202.1">
    <property type="nucleotide sequence ID" value="XM_012331812.1"/>
</dbReference>
<organism evidence="2 3">
    <name type="scientific">Pseudozyma hubeiensis (strain SY62)</name>
    <name type="common">Yeast</name>
    <dbReference type="NCBI Taxonomy" id="1305764"/>
    <lineage>
        <taxon>Eukaryota</taxon>
        <taxon>Fungi</taxon>
        <taxon>Dikarya</taxon>
        <taxon>Basidiomycota</taxon>
        <taxon>Ustilaginomycotina</taxon>
        <taxon>Ustilaginomycetes</taxon>
        <taxon>Ustilaginales</taxon>
        <taxon>Ustilaginaceae</taxon>
        <taxon>Pseudozyma</taxon>
    </lineage>
</organism>
<gene>
    <name evidence="2" type="ORF">PHSY_001180</name>
</gene>